<evidence type="ECO:0000313" key="2">
    <source>
        <dbReference type="Proteomes" id="UP000271098"/>
    </source>
</evidence>
<organism evidence="3">
    <name type="scientific">Gongylonema pulchrum</name>
    <dbReference type="NCBI Taxonomy" id="637853"/>
    <lineage>
        <taxon>Eukaryota</taxon>
        <taxon>Metazoa</taxon>
        <taxon>Ecdysozoa</taxon>
        <taxon>Nematoda</taxon>
        <taxon>Chromadorea</taxon>
        <taxon>Rhabditida</taxon>
        <taxon>Spirurina</taxon>
        <taxon>Spiruromorpha</taxon>
        <taxon>Spiruroidea</taxon>
        <taxon>Gongylonematidae</taxon>
        <taxon>Gongylonema</taxon>
    </lineage>
</organism>
<dbReference type="AlphaFoldDB" id="A0A183EDQ0"/>
<reference evidence="1 2" key="2">
    <citation type="submission" date="2018-11" db="EMBL/GenBank/DDBJ databases">
        <authorList>
            <consortium name="Pathogen Informatics"/>
        </authorList>
    </citation>
    <scope>NUCLEOTIDE SEQUENCE [LARGE SCALE GENOMIC DNA]</scope>
</reference>
<proteinExistence type="predicted"/>
<dbReference type="Proteomes" id="UP000271098">
    <property type="component" value="Unassembled WGS sequence"/>
</dbReference>
<keyword evidence="2" id="KW-1185">Reference proteome</keyword>
<dbReference type="OrthoDB" id="10501536at2759"/>
<evidence type="ECO:0000313" key="3">
    <source>
        <dbReference type="WBParaSite" id="GPUH_0001911601-mRNA-1"/>
    </source>
</evidence>
<dbReference type="WBParaSite" id="GPUH_0001911601-mRNA-1">
    <property type="protein sequence ID" value="GPUH_0001911601-mRNA-1"/>
    <property type="gene ID" value="GPUH_0001911601"/>
</dbReference>
<accession>A0A183EDQ0</accession>
<reference evidence="3" key="1">
    <citation type="submission" date="2016-06" db="UniProtKB">
        <authorList>
            <consortium name="WormBaseParasite"/>
        </authorList>
    </citation>
    <scope>IDENTIFICATION</scope>
</reference>
<name>A0A183EDQ0_9BILA</name>
<evidence type="ECO:0000313" key="1">
    <source>
        <dbReference type="EMBL" id="VDN33127.1"/>
    </source>
</evidence>
<protein>
    <submittedName>
        <fullName evidence="1 3">Uncharacterized protein</fullName>
    </submittedName>
</protein>
<gene>
    <name evidence="1" type="ORF">GPUH_LOCUS19091</name>
</gene>
<dbReference type="EMBL" id="UYRT01087897">
    <property type="protein sequence ID" value="VDN33127.1"/>
    <property type="molecule type" value="Genomic_DNA"/>
</dbReference>
<sequence length="73" mass="8064">MKNAKRAKCFSRVGVGLRAGQPVAANLCCCGAISFSERFRGSGVCTLATSKINSRLDRLLPEYLRETVEWITR</sequence>